<name>A0A4Q7LT92_9BURK</name>
<dbReference type="AlphaFoldDB" id="A0A4Q7LT92"/>
<dbReference type="EMBL" id="SGWV01000008">
    <property type="protein sequence ID" value="RZS57268.1"/>
    <property type="molecule type" value="Genomic_DNA"/>
</dbReference>
<protein>
    <submittedName>
        <fullName evidence="1">Uncharacterized protein</fullName>
    </submittedName>
</protein>
<evidence type="ECO:0000313" key="1">
    <source>
        <dbReference type="EMBL" id="RZS57268.1"/>
    </source>
</evidence>
<comment type="caution">
    <text evidence="1">The sequence shown here is derived from an EMBL/GenBank/DDBJ whole genome shotgun (WGS) entry which is preliminary data.</text>
</comment>
<organism evidence="1 2">
    <name type="scientific">Sphaerotilus mobilis</name>
    <dbReference type="NCBI Taxonomy" id="47994"/>
    <lineage>
        <taxon>Bacteria</taxon>
        <taxon>Pseudomonadati</taxon>
        <taxon>Pseudomonadota</taxon>
        <taxon>Betaproteobacteria</taxon>
        <taxon>Burkholderiales</taxon>
        <taxon>Sphaerotilaceae</taxon>
        <taxon>Sphaerotilus</taxon>
    </lineage>
</organism>
<reference evidence="1 2" key="1">
    <citation type="submission" date="2019-02" db="EMBL/GenBank/DDBJ databases">
        <title>Genomic Encyclopedia of Type Strains, Phase IV (KMG-IV): sequencing the most valuable type-strain genomes for metagenomic binning, comparative biology and taxonomic classification.</title>
        <authorList>
            <person name="Goeker M."/>
        </authorList>
    </citation>
    <scope>NUCLEOTIDE SEQUENCE [LARGE SCALE GENOMIC DNA]</scope>
    <source>
        <strain evidence="1 2">DSM 10617</strain>
    </source>
</reference>
<keyword evidence="2" id="KW-1185">Reference proteome</keyword>
<proteinExistence type="predicted"/>
<accession>A0A4Q7LT92</accession>
<gene>
    <name evidence="1" type="ORF">EV685_1836</name>
</gene>
<sequence>MHPQTRSLAPELNRRPAVMAGPAPAELEGLVEQLETSLAALGQALRLRDADAIEGHAQRLHQSLERAVQGCQRAARQGGLPAPLRHRLVRASGQVAAQRETLVRATVALDRAMDALMPRDAANLYGSRGWSGASAGGGQLIG</sequence>
<evidence type="ECO:0000313" key="2">
    <source>
        <dbReference type="Proteomes" id="UP000293433"/>
    </source>
</evidence>
<dbReference type="Proteomes" id="UP000293433">
    <property type="component" value="Unassembled WGS sequence"/>
</dbReference>